<dbReference type="SUPFAM" id="SSF56959">
    <property type="entry name" value="Leukocidin-like"/>
    <property type="match status" value="1"/>
</dbReference>
<dbReference type="EMBL" id="UGQM01000001">
    <property type="protein sequence ID" value="STZ45466.1"/>
    <property type="molecule type" value="Genomic_DNA"/>
</dbReference>
<accession>A0A378SU81</accession>
<name>A0A378SU81_9MYCO</name>
<evidence type="ECO:0000313" key="5">
    <source>
        <dbReference type="Proteomes" id="UP000254291"/>
    </source>
</evidence>
<reference evidence="4 5" key="1">
    <citation type="submission" date="2018-06" db="EMBL/GenBank/DDBJ databases">
        <authorList>
            <consortium name="Pathogen Informatics"/>
            <person name="Doyle S."/>
        </authorList>
    </citation>
    <scope>NUCLEOTIDE SEQUENCE [LARGE SCALE GENOMIC DNA]</scope>
    <source>
        <strain evidence="4 5">NCTC10742</strain>
    </source>
</reference>
<gene>
    <name evidence="4" type="ORF">NCTC10742_04719</name>
</gene>
<feature type="signal peptide" evidence="3">
    <location>
        <begin position="1"/>
        <end position="25"/>
    </location>
</feature>
<dbReference type="Gene3D" id="2.10.300.10">
    <property type="entry name" value="Porin MspA ribbon domain"/>
    <property type="match status" value="1"/>
</dbReference>
<dbReference type="Proteomes" id="UP000254291">
    <property type="component" value="Unassembled WGS sequence"/>
</dbReference>
<keyword evidence="1 3" id="KW-0732">Signal</keyword>
<dbReference type="InterPro" id="IPR036435">
    <property type="entry name" value="Leukocidin/porin_MspA_sf"/>
</dbReference>
<proteinExistence type="predicted"/>
<evidence type="ECO:0000256" key="1">
    <source>
        <dbReference type="ARBA" id="ARBA00022729"/>
    </source>
</evidence>
<feature type="compositionally biased region" description="Low complexity" evidence="2">
    <location>
        <begin position="35"/>
        <end position="53"/>
    </location>
</feature>
<evidence type="ECO:0000256" key="2">
    <source>
        <dbReference type="SAM" id="MobiDB-lite"/>
    </source>
</evidence>
<dbReference type="RefSeq" id="WP_011892628.1">
    <property type="nucleotide sequence ID" value="NZ_JACKST010000045.1"/>
</dbReference>
<dbReference type="Pfam" id="PF09203">
    <property type="entry name" value="MspA"/>
    <property type="match status" value="1"/>
</dbReference>
<dbReference type="AlphaFoldDB" id="A0A378SU81"/>
<dbReference type="OMA" id="WHLEVVG"/>
<evidence type="ECO:0000256" key="3">
    <source>
        <dbReference type="SAM" id="SignalP"/>
    </source>
</evidence>
<sequence length="225" mass="22636">MRFRAAAATALWLFAALGAAPSGFAQPVPAPDPAVPASAAAPPSPDAVASSPSGYLKTPDGWELTAGAKDETQVAVAPLTTALTSREYVVGGTFTGTVTGAGSTKLSGGSLVVGYRIGCGIIGGPVEVLSSIGATTNFDQSAVLGGVALPVNNQIKINLRPGTVTLVPVGEKKFKGSEARVTVTGFRIKTDGCVGQSFIQSYSTLTSSTTDTSDIVTYAGQVKVV</sequence>
<dbReference type="Gene3D" id="2.60.40.1650">
    <property type="entry name" value="Porin MspA (Ig-like beta-sandwich domain)"/>
    <property type="match status" value="1"/>
</dbReference>
<dbReference type="InterPro" id="IPR015286">
    <property type="entry name" value="Porin_fam_mycobact-type"/>
</dbReference>
<feature type="region of interest" description="Disordered" evidence="2">
    <location>
        <begin position="31"/>
        <end position="54"/>
    </location>
</feature>
<feature type="chain" id="PRO_5017070467" evidence="3">
    <location>
        <begin position="26"/>
        <end position="225"/>
    </location>
</feature>
<protein>
    <submittedName>
        <fullName evidence="4">MspA protein</fullName>
    </submittedName>
</protein>
<organism evidence="4 5">
    <name type="scientific">Mycolicibacterium gilvum</name>
    <dbReference type="NCBI Taxonomy" id="1804"/>
    <lineage>
        <taxon>Bacteria</taxon>
        <taxon>Bacillati</taxon>
        <taxon>Actinomycetota</taxon>
        <taxon>Actinomycetes</taxon>
        <taxon>Mycobacteriales</taxon>
        <taxon>Mycobacteriaceae</taxon>
        <taxon>Mycolicibacterium</taxon>
    </lineage>
</organism>
<evidence type="ECO:0000313" key="4">
    <source>
        <dbReference type="EMBL" id="STZ45466.1"/>
    </source>
</evidence>